<dbReference type="EMBL" id="JABJXA010000330">
    <property type="protein sequence ID" value="MBB1262377.1"/>
    <property type="molecule type" value="Genomic_DNA"/>
</dbReference>
<dbReference type="GO" id="GO:0016747">
    <property type="term" value="F:acyltransferase activity, transferring groups other than amino-acyl groups"/>
    <property type="evidence" value="ECO:0007669"/>
    <property type="project" value="InterPro"/>
</dbReference>
<dbReference type="SUPFAM" id="SSF55729">
    <property type="entry name" value="Acyl-CoA N-acyltransferases (Nat)"/>
    <property type="match status" value="1"/>
</dbReference>
<evidence type="ECO:0000259" key="1">
    <source>
        <dbReference type="PROSITE" id="PS51186"/>
    </source>
</evidence>
<dbReference type="PANTHER" id="PTHR43792">
    <property type="entry name" value="GNAT FAMILY, PUTATIVE (AFU_ORTHOLOGUE AFUA_3G00765)-RELATED-RELATED"/>
    <property type="match status" value="1"/>
</dbReference>
<dbReference type="PANTHER" id="PTHR43792:SF1">
    <property type="entry name" value="N-ACETYLTRANSFERASE DOMAIN-CONTAINING PROTEIN"/>
    <property type="match status" value="1"/>
</dbReference>
<dbReference type="PROSITE" id="PS51186">
    <property type="entry name" value="GNAT"/>
    <property type="match status" value="1"/>
</dbReference>
<organism evidence="4 5">
    <name type="scientific">Streptomyces alkaliterrae</name>
    <dbReference type="NCBI Taxonomy" id="2213162"/>
    <lineage>
        <taxon>Bacteria</taxon>
        <taxon>Bacillati</taxon>
        <taxon>Actinomycetota</taxon>
        <taxon>Actinomycetes</taxon>
        <taxon>Kitasatosporales</taxon>
        <taxon>Streptomycetaceae</taxon>
        <taxon>Streptomyces</taxon>
    </lineage>
</organism>
<evidence type="ECO:0000313" key="2">
    <source>
        <dbReference type="EMBL" id="MBB1257057.1"/>
    </source>
</evidence>
<dbReference type="EMBL" id="VJYK02000602">
    <property type="protein sequence ID" value="MQS05456.1"/>
    <property type="molecule type" value="Genomic_DNA"/>
</dbReference>
<comment type="caution">
    <text evidence="4">The sequence shown here is derived from an EMBL/GenBank/DDBJ whole genome shotgun (WGS) entry which is preliminary data.</text>
</comment>
<evidence type="ECO:0000313" key="7">
    <source>
        <dbReference type="Proteomes" id="UP000525686"/>
    </source>
</evidence>
<dbReference type="EMBL" id="JABJWZ010000586">
    <property type="protein sequence ID" value="MBB1257057.1"/>
    <property type="molecule type" value="Genomic_DNA"/>
</dbReference>
<dbReference type="Pfam" id="PF13302">
    <property type="entry name" value="Acetyltransf_3"/>
    <property type="match status" value="1"/>
</dbReference>
<keyword evidence="5" id="KW-1185">Reference proteome</keyword>
<feature type="domain" description="N-acetyltransferase" evidence="1">
    <location>
        <begin position="13"/>
        <end position="178"/>
    </location>
</feature>
<evidence type="ECO:0000313" key="5">
    <source>
        <dbReference type="Proteomes" id="UP000320857"/>
    </source>
</evidence>
<evidence type="ECO:0000313" key="3">
    <source>
        <dbReference type="EMBL" id="MBB1262377.1"/>
    </source>
</evidence>
<dbReference type="AlphaFoldDB" id="A0A5P0YYS0"/>
<evidence type="ECO:0000313" key="6">
    <source>
        <dbReference type="Proteomes" id="UP000517765"/>
    </source>
</evidence>
<proteinExistence type="predicted"/>
<dbReference type="Proteomes" id="UP000320857">
    <property type="component" value="Unassembled WGS sequence"/>
</dbReference>
<dbReference type="Proteomes" id="UP000517765">
    <property type="component" value="Unassembled WGS sequence"/>
</dbReference>
<gene>
    <name evidence="4" type="ORF">FNX44_027235</name>
    <name evidence="2" type="ORF">H3146_27550</name>
    <name evidence="3" type="ORF">H3147_26775</name>
</gene>
<dbReference type="CDD" id="cd04301">
    <property type="entry name" value="NAT_SF"/>
    <property type="match status" value="1"/>
</dbReference>
<name>A0A5P0YYS0_9ACTN</name>
<dbReference type="Gene3D" id="3.40.630.30">
    <property type="match status" value="1"/>
</dbReference>
<dbReference type="Proteomes" id="UP000525686">
    <property type="component" value="Unassembled WGS sequence"/>
</dbReference>
<dbReference type="InterPro" id="IPR000182">
    <property type="entry name" value="GNAT_dom"/>
</dbReference>
<accession>A0A5P0YYS0</accession>
<dbReference type="InterPro" id="IPR016181">
    <property type="entry name" value="Acyl_CoA_acyltransferase"/>
</dbReference>
<reference evidence="4 5" key="1">
    <citation type="submission" date="2019-10" db="EMBL/GenBank/DDBJ databases">
        <title>Streptomyces sp. nov., a novel actinobacterium isolated from alkaline environment.</title>
        <authorList>
            <person name="Golinska P."/>
        </authorList>
    </citation>
    <scope>NUCLEOTIDE SEQUENCE [LARGE SCALE GENOMIC DNA]</scope>
    <source>
        <strain evidence="4 5">OF1</strain>
    </source>
</reference>
<sequence length="191" mass="22091">MIEIRDAIRTRRLVLRPFEAADEDDMYAFESLPEVARYLYNGPRSRAENAAELARRQKLTVLRDEGDALVLAVEADGRVIGYVLLEWLSERHRQGEFGFVFHPGYHGQGYASEAAVEMLRIGFEELGLHRVIGRCDPRNEGSWRLMERLGMRREAYFVESEIFKGEWGSELHYALLATEWRASRWATAPEV</sequence>
<protein>
    <submittedName>
        <fullName evidence="4">GNAT family N-acetyltransferase</fullName>
    </submittedName>
</protein>
<dbReference type="InterPro" id="IPR051531">
    <property type="entry name" value="N-acetyltransferase"/>
</dbReference>
<keyword evidence="4" id="KW-0808">Transferase</keyword>
<reference evidence="6 7" key="2">
    <citation type="submission" date="2020-05" db="EMBL/GenBank/DDBJ databases">
        <title>Classification of alakaliphilic streptomycetes isolated from an alkaline soil next to Lonar Crater, India and a proposal for the recognition of Streptomyces alkaliterrae sp. nov.</title>
        <authorList>
            <person name="Golinska P."/>
        </authorList>
    </citation>
    <scope>NUCLEOTIDE SEQUENCE [LARGE SCALE GENOMIC DNA]</scope>
    <source>
        <strain evidence="7">OF3</strain>
        <strain evidence="6">OF8</strain>
    </source>
</reference>
<evidence type="ECO:0000313" key="4">
    <source>
        <dbReference type="EMBL" id="MQS05456.1"/>
    </source>
</evidence>
<reference evidence="2" key="3">
    <citation type="journal article" name="Syst. Appl. Microbiol.">
        <title>Streptomyces alkaliterrae sp. nov., isolated from an alkaline soil, and emended descriptions of Streptomyces alkaliphilus, Streptomyces calidiresistens and Streptomyces durbertensis.</title>
        <authorList>
            <person name="Swiecimska M."/>
            <person name="Golinska P."/>
            <person name="Nouioui I."/>
            <person name="Wypij M."/>
            <person name="Rai M."/>
            <person name="Sangal V."/>
            <person name="Goodfellow M."/>
        </authorList>
    </citation>
    <scope>NUCLEOTIDE SEQUENCE</scope>
    <source>
        <strain evidence="2">OF3</strain>
        <strain evidence="3">OF8</strain>
    </source>
</reference>
<dbReference type="RefSeq" id="WP_143651590.1">
    <property type="nucleotide sequence ID" value="NZ_JABJXA010000330.1"/>
</dbReference>